<reference evidence="2" key="1">
    <citation type="submission" date="2023-01" db="EMBL/GenBank/DDBJ databases">
        <authorList>
            <person name="Piombo E."/>
        </authorList>
    </citation>
    <scope>NUCLEOTIDE SEQUENCE</scope>
</reference>
<sequence>MANNHKPGEERLEDNVSSRPKIELASEESGLGSANVALQPDETAQSSLRDEDSIPVKSEKPAPQSKFDLREIKTTSLTEPAISILNIIETALNSASPGSASIAAQSLDLLCPSTKSSEVGDYIWILWTMFLEVAQALPHDSNKPGQGTLVAILFELQQCAKGDVSLWGSEWRLWKDLPLLSNFMDETWTDPVGKDEIIDAQSARRWRNQNAFAARCVEEGVGEWAHFGIWQLRAALEEERAADQAENRECLILAASEWAIHSGARLLQWAADEDKEPEPFDWGTDVAAGSLFQGNPGLSHRRWNFWKDRFNEASKDTGLWNEGAIAAAREAFESMTEAETRKGNKSA</sequence>
<organism evidence="2 3">
    <name type="scientific">Clonostachys chloroleuca</name>
    <dbReference type="NCBI Taxonomy" id="1926264"/>
    <lineage>
        <taxon>Eukaryota</taxon>
        <taxon>Fungi</taxon>
        <taxon>Dikarya</taxon>
        <taxon>Ascomycota</taxon>
        <taxon>Pezizomycotina</taxon>
        <taxon>Sordariomycetes</taxon>
        <taxon>Hypocreomycetidae</taxon>
        <taxon>Hypocreales</taxon>
        <taxon>Bionectriaceae</taxon>
        <taxon>Clonostachys</taxon>
    </lineage>
</organism>
<protein>
    <submittedName>
        <fullName evidence="2">Uncharacterized protein</fullName>
    </submittedName>
</protein>
<dbReference type="AlphaFoldDB" id="A0AA35M3B1"/>
<dbReference type="Proteomes" id="UP001160390">
    <property type="component" value="Unassembled WGS sequence"/>
</dbReference>
<dbReference type="InterPro" id="IPR022085">
    <property type="entry name" value="OpdG"/>
</dbReference>
<dbReference type="PANTHER" id="PTHR38797:SF4">
    <property type="entry name" value="NUCLEAR PORE COMPLEX PROTEIN NUP85"/>
    <property type="match status" value="1"/>
</dbReference>
<dbReference type="InterPro" id="IPR053204">
    <property type="entry name" value="Oxopyrrolidines_Biosynth-assoc"/>
</dbReference>
<dbReference type="EMBL" id="CABFNP030000902">
    <property type="protein sequence ID" value="CAI6088971.1"/>
    <property type="molecule type" value="Genomic_DNA"/>
</dbReference>
<evidence type="ECO:0000256" key="1">
    <source>
        <dbReference type="SAM" id="MobiDB-lite"/>
    </source>
</evidence>
<feature type="compositionally biased region" description="Basic and acidic residues" evidence="1">
    <location>
        <begin position="48"/>
        <end position="60"/>
    </location>
</feature>
<dbReference type="Pfam" id="PF12311">
    <property type="entry name" value="DUF3632"/>
    <property type="match status" value="1"/>
</dbReference>
<keyword evidence="3" id="KW-1185">Reference proteome</keyword>
<proteinExistence type="predicted"/>
<accession>A0AA35M3B1</accession>
<dbReference type="PANTHER" id="PTHR38797">
    <property type="entry name" value="NUCLEAR PORE COMPLEX PROTEIN NUP85-RELATED"/>
    <property type="match status" value="1"/>
</dbReference>
<comment type="caution">
    <text evidence="2">The sequence shown here is derived from an EMBL/GenBank/DDBJ whole genome shotgun (WGS) entry which is preliminary data.</text>
</comment>
<gene>
    <name evidence="2" type="ORF">CCHLO57077_00013772</name>
</gene>
<feature type="compositionally biased region" description="Basic and acidic residues" evidence="1">
    <location>
        <begin position="1"/>
        <end position="24"/>
    </location>
</feature>
<evidence type="ECO:0000313" key="2">
    <source>
        <dbReference type="EMBL" id="CAI6088971.1"/>
    </source>
</evidence>
<evidence type="ECO:0000313" key="3">
    <source>
        <dbReference type="Proteomes" id="UP001160390"/>
    </source>
</evidence>
<feature type="region of interest" description="Disordered" evidence="1">
    <location>
        <begin position="1"/>
        <end position="69"/>
    </location>
</feature>
<name>A0AA35M3B1_9HYPO</name>